<evidence type="ECO:0008006" key="3">
    <source>
        <dbReference type="Google" id="ProtNLM"/>
    </source>
</evidence>
<keyword evidence="2" id="KW-1185">Reference proteome</keyword>
<reference evidence="1 2" key="1">
    <citation type="journal article" date="2011" name="PLoS Pathog.">
        <title>Endophytic Life Strategies Decoded by Genome and Transcriptome Analyses of the Mutualistic Root Symbiont Piriformospora indica.</title>
        <authorList>
            <person name="Zuccaro A."/>
            <person name="Lahrmann U."/>
            <person name="Guldener U."/>
            <person name="Langen G."/>
            <person name="Pfiffi S."/>
            <person name="Biedenkopf D."/>
            <person name="Wong P."/>
            <person name="Samans B."/>
            <person name="Grimm C."/>
            <person name="Basiewicz M."/>
            <person name="Murat C."/>
            <person name="Martin F."/>
            <person name="Kogel K.H."/>
        </authorList>
    </citation>
    <scope>NUCLEOTIDE SEQUENCE [LARGE SCALE GENOMIC DNA]</scope>
    <source>
        <strain evidence="1 2">DSM 11827</strain>
    </source>
</reference>
<dbReference type="EMBL" id="CAFZ01000383">
    <property type="protein sequence ID" value="CCA74998.1"/>
    <property type="molecule type" value="Genomic_DNA"/>
</dbReference>
<protein>
    <recommendedName>
        <fullName evidence="3">F-box domain-containing protein</fullName>
    </recommendedName>
</protein>
<dbReference type="AlphaFoldDB" id="G4TUK5"/>
<name>G4TUK5_SERID</name>
<dbReference type="SUPFAM" id="SSF52047">
    <property type="entry name" value="RNI-like"/>
    <property type="match status" value="1"/>
</dbReference>
<sequence length="521" mass="59049">MRCPIINTFASFRNLRNLEGFVRGSVDANQLMKAACQLPKLDLLNVKVRRNIGERIDLDPLLFQELRLRSLTFKPSIRTIAPFALSNASIRSILSNNYVRHVDLQLHDLDQLQLPKDFRCGSIETLRLATTWFIGRSPELIRSLSHTLTSLCLAFSASHEEVVRVLKELPKLVKLKEFEWAGSCTDQRHEYSPDPSLSPLLPRLSQLAFWATCRSQVLNVLTMRAPQLEHLRIESSAPVLAKIQKDLTVRDALRAFLQRSSQISKALLWGLPLCDIEEDYPSIEMPLLTQLEVYANSPYSLSLFRPGDRPIELSITIGEDPPLEKRPVPSGAITRTFFESAEALTFHISDRFNHFQPFAISIHLFSHLRVLSICGFAQHIKHVDKILEILHHDQGCPVLEELRIAKYPNWDALLGFISSRNSPTSNRIHSGAAPFRAVGLPRQPHPTIHYAIQRALAGGTQVALESWIIPPDMLSHLCLGCKSARIHTCQWSDDEDAELSEYCLRHPPRANVIITHDMPRL</sequence>
<dbReference type="HOGENOM" id="CLU_522863_0_0_1"/>
<evidence type="ECO:0000313" key="1">
    <source>
        <dbReference type="EMBL" id="CCA74998.1"/>
    </source>
</evidence>
<proteinExistence type="predicted"/>
<dbReference type="InParanoid" id="G4TUK5"/>
<evidence type="ECO:0000313" key="2">
    <source>
        <dbReference type="Proteomes" id="UP000007148"/>
    </source>
</evidence>
<organism evidence="1 2">
    <name type="scientific">Serendipita indica (strain DSM 11827)</name>
    <name type="common">Root endophyte fungus</name>
    <name type="synonym">Piriformospora indica</name>
    <dbReference type="NCBI Taxonomy" id="1109443"/>
    <lineage>
        <taxon>Eukaryota</taxon>
        <taxon>Fungi</taxon>
        <taxon>Dikarya</taxon>
        <taxon>Basidiomycota</taxon>
        <taxon>Agaricomycotina</taxon>
        <taxon>Agaricomycetes</taxon>
        <taxon>Sebacinales</taxon>
        <taxon>Serendipitaceae</taxon>
        <taxon>Serendipita</taxon>
    </lineage>
</organism>
<gene>
    <name evidence="1" type="ORF">PIIN_08985</name>
</gene>
<dbReference type="Proteomes" id="UP000007148">
    <property type="component" value="Unassembled WGS sequence"/>
</dbReference>
<comment type="caution">
    <text evidence="1">The sequence shown here is derived from an EMBL/GenBank/DDBJ whole genome shotgun (WGS) entry which is preliminary data.</text>
</comment>
<accession>G4TUK5</accession>